<feature type="region of interest" description="Disordered" evidence="24">
    <location>
        <begin position="543"/>
        <end position="576"/>
    </location>
</feature>
<evidence type="ECO:0000256" key="21">
    <source>
        <dbReference type="ARBA" id="ARBA00048329"/>
    </source>
</evidence>
<dbReference type="FunFam" id="1.10.510.10:FF:000382">
    <property type="entry name" value="Mitogen-activated protein kinase kinase kinase 2"/>
    <property type="match status" value="1"/>
</dbReference>
<evidence type="ECO:0000256" key="8">
    <source>
        <dbReference type="ARBA" id="ARBA00022692"/>
    </source>
</evidence>
<dbReference type="CDD" id="cd06606">
    <property type="entry name" value="STKc_MAPKKK"/>
    <property type="match status" value="1"/>
</dbReference>
<dbReference type="PROSITE" id="PS00108">
    <property type="entry name" value="PROTEIN_KINASE_ST"/>
    <property type="match status" value="1"/>
</dbReference>
<dbReference type="GO" id="GO:0004709">
    <property type="term" value="F:MAP kinase kinase kinase activity"/>
    <property type="evidence" value="ECO:0007669"/>
    <property type="project" value="UniProtKB-EC"/>
</dbReference>
<protein>
    <recommendedName>
        <fullName evidence="3">mitogen-activated protein kinase kinase kinase</fullName>
        <ecNumber evidence="3">2.7.11.25</ecNumber>
    </recommendedName>
</protein>
<dbReference type="EC" id="2.7.11.25" evidence="3"/>
<dbReference type="GO" id="GO:0071555">
    <property type="term" value="P:cell wall organization"/>
    <property type="evidence" value="ECO:0007669"/>
    <property type="project" value="UniProtKB-KW"/>
</dbReference>
<accession>A0A5N6QUL6</accession>
<dbReference type="GO" id="GO:0016757">
    <property type="term" value="F:glycosyltransferase activity"/>
    <property type="evidence" value="ECO:0007669"/>
    <property type="project" value="UniProtKB-KW"/>
</dbReference>
<evidence type="ECO:0000259" key="25">
    <source>
        <dbReference type="PROSITE" id="PS50011"/>
    </source>
</evidence>
<comment type="catalytic activity">
    <reaction evidence="20">
        <text>L-threonyl-[protein] + ATP = O-phospho-L-threonyl-[protein] + ADP + H(+)</text>
        <dbReference type="Rhea" id="RHEA:46608"/>
        <dbReference type="Rhea" id="RHEA-COMP:11060"/>
        <dbReference type="Rhea" id="RHEA-COMP:11605"/>
        <dbReference type="ChEBI" id="CHEBI:15378"/>
        <dbReference type="ChEBI" id="CHEBI:30013"/>
        <dbReference type="ChEBI" id="CHEBI:30616"/>
        <dbReference type="ChEBI" id="CHEBI:61977"/>
        <dbReference type="ChEBI" id="CHEBI:456216"/>
        <dbReference type="EC" id="2.7.11.25"/>
    </reaction>
</comment>
<comment type="catalytic activity">
    <reaction evidence="21">
        <text>L-seryl-[protein] + ATP = O-phospho-L-seryl-[protein] + ADP + H(+)</text>
        <dbReference type="Rhea" id="RHEA:17989"/>
        <dbReference type="Rhea" id="RHEA-COMP:9863"/>
        <dbReference type="Rhea" id="RHEA-COMP:11604"/>
        <dbReference type="ChEBI" id="CHEBI:15378"/>
        <dbReference type="ChEBI" id="CHEBI:29999"/>
        <dbReference type="ChEBI" id="CHEBI:30616"/>
        <dbReference type="ChEBI" id="CHEBI:83421"/>
        <dbReference type="ChEBI" id="CHEBI:456216"/>
        <dbReference type="EC" id="2.7.11.25"/>
    </reaction>
</comment>
<evidence type="ECO:0000256" key="10">
    <source>
        <dbReference type="ARBA" id="ARBA00022741"/>
    </source>
</evidence>
<evidence type="ECO:0000256" key="24">
    <source>
        <dbReference type="SAM" id="MobiDB-lite"/>
    </source>
</evidence>
<dbReference type="OrthoDB" id="2014201at2759"/>
<evidence type="ECO:0000256" key="12">
    <source>
        <dbReference type="ARBA" id="ARBA00022840"/>
    </source>
</evidence>
<keyword evidence="27" id="KW-1185">Reference proteome</keyword>
<evidence type="ECO:0000256" key="2">
    <source>
        <dbReference type="ARBA" id="ARBA00006529"/>
    </source>
</evidence>
<keyword evidence="17" id="KW-0472">Membrane</keyword>
<dbReference type="Gene3D" id="3.90.550.10">
    <property type="entry name" value="Spore Coat Polysaccharide Biosynthesis Protein SpsA, Chain A"/>
    <property type="match status" value="1"/>
</dbReference>
<feature type="compositionally biased region" description="Polar residues" evidence="24">
    <location>
        <begin position="1108"/>
        <end position="1123"/>
    </location>
</feature>
<feature type="compositionally biased region" description="Polar residues" evidence="24">
    <location>
        <begin position="1150"/>
        <end position="1160"/>
    </location>
</feature>
<evidence type="ECO:0000313" key="26">
    <source>
        <dbReference type="EMBL" id="KAE8010198.1"/>
    </source>
</evidence>
<keyword evidence="18" id="KW-0961">Cell wall biogenesis/degradation</keyword>
<gene>
    <name evidence="26" type="ORF">FH972_006588</name>
</gene>
<evidence type="ECO:0000256" key="15">
    <source>
        <dbReference type="ARBA" id="ARBA00022989"/>
    </source>
</evidence>
<evidence type="ECO:0000256" key="14">
    <source>
        <dbReference type="ARBA" id="ARBA00022968"/>
    </source>
</evidence>
<dbReference type="GO" id="GO:0046872">
    <property type="term" value="F:metal ion binding"/>
    <property type="evidence" value="ECO:0007669"/>
    <property type="project" value="UniProtKB-KW"/>
</dbReference>
<feature type="compositionally biased region" description="Basic and acidic residues" evidence="24">
    <location>
        <begin position="543"/>
        <end position="559"/>
    </location>
</feature>
<dbReference type="PROSITE" id="PS50011">
    <property type="entry name" value="PROTEIN_KINASE_DOM"/>
    <property type="match status" value="1"/>
</dbReference>
<keyword evidence="5" id="KW-0723">Serine/threonine-protein kinase</keyword>
<feature type="region of interest" description="Disordered" evidence="24">
    <location>
        <begin position="1070"/>
        <end position="1167"/>
    </location>
</feature>
<dbReference type="AlphaFoldDB" id="A0A5N6QUL6"/>
<dbReference type="InterPro" id="IPR000719">
    <property type="entry name" value="Prot_kinase_dom"/>
</dbReference>
<evidence type="ECO:0000256" key="20">
    <source>
        <dbReference type="ARBA" id="ARBA00047559"/>
    </source>
</evidence>
<evidence type="ECO:0000256" key="18">
    <source>
        <dbReference type="ARBA" id="ARBA00023316"/>
    </source>
</evidence>
<dbReference type="InterPro" id="IPR002495">
    <property type="entry name" value="Glyco_trans_8"/>
</dbReference>
<keyword evidence="8" id="KW-0812">Transmembrane</keyword>
<dbReference type="FunFam" id="3.30.200.20:FF:000387">
    <property type="entry name" value="Serine/threonine-protein kinase STE11"/>
    <property type="match status" value="1"/>
</dbReference>
<dbReference type="InterPro" id="IPR011009">
    <property type="entry name" value="Kinase-like_dom_sf"/>
</dbReference>
<evidence type="ECO:0000256" key="23">
    <source>
        <dbReference type="SAM" id="Coils"/>
    </source>
</evidence>
<feature type="region of interest" description="Disordered" evidence="24">
    <location>
        <begin position="251"/>
        <end position="270"/>
    </location>
</feature>
<dbReference type="SMART" id="SM00220">
    <property type="entry name" value="S_TKc"/>
    <property type="match status" value="1"/>
</dbReference>
<evidence type="ECO:0000256" key="7">
    <source>
        <dbReference type="ARBA" id="ARBA00022679"/>
    </source>
</evidence>
<keyword evidence="9" id="KW-0479">Metal-binding</keyword>
<dbReference type="FunFam" id="3.90.550.10:FF:000018">
    <property type="entry name" value="Hexosyltransferase"/>
    <property type="match status" value="1"/>
</dbReference>
<feature type="region of interest" description="Disordered" evidence="24">
    <location>
        <begin position="1179"/>
        <end position="1213"/>
    </location>
</feature>
<dbReference type="InterPro" id="IPR017441">
    <property type="entry name" value="Protein_kinase_ATP_BS"/>
</dbReference>
<dbReference type="PANTHER" id="PTHR48016">
    <property type="entry name" value="MAP KINASE KINASE KINASE SSK2-RELATED-RELATED"/>
    <property type="match status" value="1"/>
</dbReference>
<evidence type="ECO:0000256" key="19">
    <source>
        <dbReference type="ARBA" id="ARBA00038162"/>
    </source>
</evidence>
<feature type="compositionally biased region" description="Low complexity" evidence="24">
    <location>
        <begin position="1124"/>
        <end position="1133"/>
    </location>
</feature>
<dbReference type="GO" id="GO:0000139">
    <property type="term" value="C:Golgi membrane"/>
    <property type="evidence" value="ECO:0007669"/>
    <property type="project" value="UniProtKB-SubCell"/>
</dbReference>
<sequence>MASKFAASSSSSKQKPFILYLLLVPLALFFFLVLSFKPQPTLTAAICRLQNDDRLYSAARNVNVGLVNVDNYDMTGITAYELLGLTASKTKTVNVGFDRVSEDLKWEDFFPEWIDEDEKWGRPKCPEIPMPARPADYGDLDVIIARVPCGGAGEKEKEGIRDVFRLQVNLVVANLVVRSGWVTPDVHRTVYAVFVGSCGPMVEIFRCDDLVMHQGDYWVYKPELRRLKQKVLMPFGTCQLAPSYAQTGKEAWRPLSSESTPQKRKHTTRHHQREAYATLLHSSEAYVCGAIALAQSIIRTNSTRDLILLADDSITSNSLRGLRAAGWKIKRIKRILSPFAQKGSYNEWNYSKLRVWQLTDYDKIIFIDADLLVLKNIDKFFVHPQLSAAPNDKTIFNSGVMVIEPSMCVFKELMEKSFKLGSYNGGDQGFLNEAFTWWHRLPAKLNHLKIYGGGSNDEKHEIPADVYAIHYLGLKPWMCYKEYDCNWDMPDHHPFASDSAHRRWWQVYEAMPKKLQPFCGLSEKMDARVRKWRGKARNAKLPDGHWRIKVNDPRRRPSPDNEESPSSSPSPLAPTTLVDKINSCIRKSRAFARPSPPPPPIRWRKGELIGCGAFGHVYMGMNLDSGELLAVKQVLIAANTASKEKAQAHIRELEEEVKLLKNLSHPNIVRYLGTVREEETLNILLEFVPGGSISSLLGKFGSFPEAVMRTYTKQLLLGLEYLHKNGIMHRDIKGANILVDNKGCIKLADFGASKQVVELATVSGAKSMKGTPYWMAPEVILQTGHSFSADIWSVGCTVIEMATGKPPWSQQYQEVAALFYIGTTKSHPPIPEHLSVEAKDFLLKCLEKEPNSRPTATELLQHPFVTGEQVESHPLFCTSVTENSKTPFPSSATGLEASKISTGPGSTDICNLDSLECSAEYPEKSPENKRIWGMNNSDDDMCQIDKDDFTVGEVNPCSSIMPGNFKSFNPMCEPSDDWHKLDESLAPEQRGISLDADEQISEPAAHSGAFGAGEKDFSFPCRPSLSEDDDELTESKITAFLDEKALELTKLQTPLYEEFLNSVPAYSPSFVESTRDETTPKYLKLPPKSRSPSRGPTGGPSPAFDALNTGSPGSNSKCVSNIGSASDQSSQDVPSPPLNDWKDRLVDAQQEPSSPSMSFSERQRKWKEELDQELERKREMMRQAGVGGKTSSPKDRALNRQRERTRSCEHQEL</sequence>
<evidence type="ECO:0000256" key="1">
    <source>
        <dbReference type="ARBA" id="ARBA00004323"/>
    </source>
</evidence>
<evidence type="ECO:0000256" key="11">
    <source>
        <dbReference type="ARBA" id="ARBA00022777"/>
    </source>
</evidence>
<dbReference type="Pfam" id="PF00069">
    <property type="entry name" value="Pkinase"/>
    <property type="match status" value="1"/>
</dbReference>
<dbReference type="InterPro" id="IPR008271">
    <property type="entry name" value="Ser/Thr_kinase_AS"/>
</dbReference>
<feature type="compositionally biased region" description="Low complexity" evidence="24">
    <location>
        <begin position="1080"/>
        <end position="1095"/>
    </location>
</feature>
<dbReference type="PROSITE" id="PS00107">
    <property type="entry name" value="PROTEIN_KINASE_ATP"/>
    <property type="match status" value="1"/>
</dbReference>
<keyword evidence="6" id="KW-0328">Glycosyltransferase</keyword>
<evidence type="ECO:0000256" key="22">
    <source>
        <dbReference type="PROSITE-ProRule" id="PRU10141"/>
    </source>
</evidence>
<evidence type="ECO:0000256" key="5">
    <source>
        <dbReference type="ARBA" id="ARBA00022527"/>
    </source>
</evidence>
<evidence type="ECO:0000256" key="16">
    <source>
        <dbReference type="ARBA" id="ARBA00023054"/>
    </source>
</evidence>
<comment type="similarity">
    <text evidence="2">Belongs to the protein kinase superfamily. STE Ser/Thr protein kinase family. MAP kinase kinase kinase subfamily.</text>
</comment>
<keyword evidence="4" id="KW-1017">Isopeptide bond</keyword>
<dbReference type="SUPFAM" id="SSF56112">
    <property type="entry name" value="Protein kinase-like (PK-like)"/>
    <property type="match status" value="1"/>
</dbReference>
<keyword evidence="10 22" id="KW-0547">Nucleotide-binding</keyword>
<keyword evidence="7" id="KW-0808">Transferase</keyword>
<keyword evidence="14" id="KW-0735">Signal-anchor</keyword>
<organism evidence="26 27">
    <name type="scientific">Carpinus fangiana</name>
    <dbReference type="NCBI Taxonomy" id="176857"/>
    <lineage>
        <taxon>Eukaryota</taxon>
        <taxon>Viridiplantae</taxon>
        <taxon>Streptophyta</taxon>
        <taxon>Embryophyta</taxon>
        <taxon>Tracheophyta</taxon>
        <taxon>Spermatophyta</taxon>
        <taxon>Magnoliopsida</taxon>
        <taxon>eudicotyledons</taxon>
        <taxon>Gunneridae</taxon>
        <taxon>Pentapetalae</taxon>
        <taxon>rosids</taxon>
        <taxon>fabids</taxon>
        <taxon>Fagales</taxon>
        <taxon>Betulaceae</taxon>
        <taxon>Carpinus</taxon>
    </lineage>
</organism>
<keyword evidence="16 23" id="KW-0175">Coiled coil</keyword>
<dbReference type="Gene3D" id="1.10.510.10">
    <property type="entry name" value="Transferase(Phosphotransferase) domain 1"/>
    <property type="match status" value="1"/>
</dbReference>
<dbReference type="PANTHER" id="PTHR48016:SF51">
    <property type="entry name" value="PROTEIN KINASE DOMAIN-CONTAINING PROTEIN"/>
    <property type="match status" value="1"/>
</dbReference>
<dbReference type="CDD" id="cd02537">
    <property type="entry name" value="GT8_Glycogenin"/>
    <property type="match status" value="1"/>
</dbReference>
<reference evidence="26 27" key="1">
    <citation type="submission" date="2019-06" db="EMBL/GenBank/DDBJ databases">
        <title>A chromosomal-level reference genome of Carpinus fangiana (Coryloideae, Betulaceae).</title>
        <authorList>
            <person name="Yang X."/>
            <person name="Wang Z."/>
            <person name="Zhang L."/>
            <person name="Hao G."/>
            <person name="Liu J."/>
            <person name="Yang Y."/>
        </authorList>
    </citation>
    <scope>NUCLEOTIDE SEQUENCE [LARGE SCALE GENOMIC DNA]</scope>
    <source>
        <strain evidence="26">Cfa_2016G</strain>
        <tissue evidence="26">Leaf</tissue>
    </source>
</reference>
<proteinExistence type="inferred from homology"/>
<comment type="subcellular location">
    <subcellularLocation>
        <location evidence="1">Golgi apparatus membrane</location>
        <topology evidence="1">Single-pass type II membrane protein</topology>
    </subcellularLocation>
</comment>
<feature type="binding site" evidence="22">
    <location>
        <position position="632"/>
    </location>
    <ligand>
        <name>ATP</name>
        <dbReference type="ChEBI" id="CHEBI:30616"/>
    </ligand>
</feature>
<feature type="coiled-coil region" evidence="23">
    <location>
        <begin position="636"/>
        <end position="663"/>
    </location>
</feature>
<evidence type="ECO:0000256" key="3">
    <source>
        <dbReference type="ARBA" id="ARBA00012406"/>
    </source>
</evidence>
<feature type="domain" description="Protein kinase" evidence="25">
    <location>
        <begin position="603"/>
        <end position="865"/>
    </location>
</feature>
<dbReference type="EMBL" id="CM017322">
    <property type="protein sequence ID" value="KAE8010198.1"/>
    <property type="molecule type" value="Genomic_DNA"/>
</dbReference>
<dbReference type="InterPro" id="IPR029044">
    <property type="entry name" value="Nucleotide-diphossugar_trans"/>
</dbReference>
<comment type="similarity">
    <text evidence="19">Belongs to the glycosyltransferase 8 family. Glycogenin subfamily.</text>
</comment>
<evidence type="ECO:0000313" key="27">
    <source>
        <dbReference type="Proteomes" id="UP000327013"/>
    </source>
</evidence>
<dbReference type="Pfam" id="PF01501">
    <property type="entry name" value="Glyco_transf_8"/>
    <property type="match status" value="1"/>
</dbReference>
<keyword evidence="12 22" id="KW-0067">ATP-binding</keyword>
<dbReference type="SUPFAM" id="SSF53448">
    <property type="entry name" value="Nucleotide-diphospho-sugar transferases"/>
    <property type="match status" value="1"/>
</dbReference>
<evidence type="ECO:0000256" key="13">
    <source>
        <dbReference type="ARBA" id="ARBA00022843"/>
    </source>
</evidence>
<dbReference type="GO" id="GO:0005524">
    <property type="term" value="F:ATP binding"/>
    <property type="evidence" value="ECO:0007669"/>
    <property type="project" value="UniProtKB-UniRule"/>
</dbReference>
<keyword evidence="11" id="KW-0418">Kinase</keyword>
<dbReference type="Proteomes" id="UP000327013">
    <property type="component" value="Chromosome 2"/>
</dbReference>
<evidence type="ECO:0000256" key="4">
    <source>
        <dbReference type="ARBA" id="ARBA00022499"/>
    </source>
</evidence>
<evidence type="ECO:0000256" key="9">
    <source>
        <dbReference type="ARBA" id="ARBA00022723"/>
    </source>
</evidence>
<keyword evidence="13" id="KW-0832">Ubl conjugation</keyword>
<evidence type="ECO:0000256" key="17">
    <source>
        <dbReference type="ARBA" id="ARBA00023136"/>
    </source>
</evidence>
<feature type="compositionally biased region" description="Basic and acidic residues" evidence="24">
    <location>
        <begin position="1192"/>
        <end position="1213"/>
    </location>
</feature>
<name>A0A5N6QUL6_9ROSI</name>
<keyword evidence="15" id="KW-1133">Transmembrane helix</keyword>
<dbReference type="InterPro" id="IPR050538">
    <property type="entry name" value="MAP_kinase_kinase_kinase"/>
</dbReference>
<evidence type="ECO:0000256" key="6">
    <source>
        <dbReference type="ARBA" id="ARBA00022676"/>
    </source>
</evidence>